<evidence type="ECO:0000256" key="1">
    <source>
        <dbReference type="SAM" id="MobiDB-lite"/>
    </source>
</evidence>
<feature type="signal peptide" evidence="2">
    <location>
        <begin position="1"/>
        <end position="24"/>
    </location>
</feature>
<evidence type="ECO:0000313" key="4">
    <source>
        <dbReference type="Proteomes" id="UP000606724"/>
    </source>
</evidence>
<keyword evidence="4" id="KW-1185">Reference proteome</keyword>
<dbReference type="Proteomes" id="UP000606724">
    <property type="component" value="Unassembled WGS sequence"/>
</dbReference>
<accession>A0ABR8RLL2</accession>
<feature type="region of interest" description="Disordered" evidence="1">
    <location>
        <begin position="98"/>
        <end position="160"/>
    </location>
</feature>
<protein>
    <submittedName>
        <fullName evidence="3">Uncharacterized protein</fullName>
    </submittedName>
</protein>
<evidence type="ECO:0000256" key="2">
    <source>
        <dbReference type="SAM" id="SignalP"/>
    </source>
</evidence>
<feature type="compositionally biased region" description="Acidic residues" evidence="1">
    <location>
        <begin position="136"/>
        <end position="160"/>
    </location>
</feature>
<comment type="caution">
    <text evidence="3">The sequence shown here is derived from an EMBL/GenBank/DDBJ whole genome shotgun (WGS) entry which is preliminary data.</text>
</comment>
<name>A0ABR8RLL2_9GAMM</name>
<dbReference type="RefSeq" id="WP_191692497.1">
    <property type="nucleotide sequence ID" value="NZ_JACSQR010000050.1"/>
</dbReference>
<evidence type="ECO:0000313" key="3">
    <source>
        <dbReference type="EMBL" id="MBD7948670.1"/>
    </source>
</evidence>
<dbReference type="EMBL" id="JACSQR010000050">
    <property type="protein sequence ID" value="MBD7948670.1"/>
    <property type="molecule type" value="Genomic_DNA"/>
</dbReference>
<sequence>MKKSTLSLSLLMGAALTIPSLAMAAPTDSEAVEDAATATTLEAEGTPTNEAATDQSNPFQLSETQTIKRAQVNNLANKQPMTTELQAEQATIQNTMQEDMQAQQAAMQNPEAAMQQQAMQDDEAAMQQQDLQQAMLDEEAALQEEALSESEEDAEPTQAL</sequence>
<gene>
    <name evidence="3" type="ORF">H9653_11725</name>
</gene>
<feature type="chain" id="PRO_5047130835" evidence="2">
    <location>
        <begin position="25"/>
        <end position="160"/>
    </location>
</feature>
<organism evidence="3 4">
    <name type="scientific">Psychrobacter communis</name>
    <dbReference type="NCBI Taxonomy" id="2762238"/>
    <lineage>
        <taxon>Bacteria</taxon>
        <taxon>Pseudomonadati</taxon>
        <taxon>Pseudomonadota</taxon>
        <taxon>Gammaproteobacteria</taxon>
        <taxon>Moraxellales</taxon>
        <taxon>Moraxellaceae</taxon>
        <taxon>Psychrobacter</taxon>
    </lineage>
</organism>
<keyword evidence="2" id="KW-0732">Signal</keyword>
<feature type="compositionally biased region" description="Low complexity" evidence="1">
    <location>
        <begin position="98"/>
        <end position="135"/>
    </location>
</feature>
<proteinExistence type="predicted"/>
<reference evidence="3 4" key="1">
    <citation type="submission" date="2020-08" db="EMBL/GenBank/DDBJ databases">
        <title>A Genomic Blueprint of the Chicken Gut Microbiome.</title>
        <authorList>
            <person name="Gilroy R."/>
            <person name="Ravi A."/>
            <person name="Getino M."/>
            <person name="Pursley I."/>
            <person name="Horton D.L."/>
            <person name="Alikhan N.-F."/>
            <person name="Baker D."/>
            <person name="Gharbi K."/>
            <person name="Hall N."/>
            <person name="Watson M."/>
            <person name="Adriaenssens E.M."/>
            <person name="Foster-Nyarko E."/>
            <person name="Jarju S."/>
            <person name="Secka A."/>
            <person name="Antonio M."/>
            <person name="Oren A."/>
            <person name="Chaudhuri R."/>
            <person name="La Ragione R.M."/>
            <person name="Hildebrand F."/>
            <person name="Pallen M.J."/>
        </authorList>
    </citation>
    <scope>NUCLEOTIDE SEQUENCE [LARGE SCALE GENOMIC DNA]</scope>
    <source>
        <strain evidence="3 4">Sa4CVA2</strain>
    </source>
</reference>